<dbReference type="GeneID" id="113569994"/>
<feature type="region of interest" description="Disordered" evidence="1">
    <location>
        <begin position="1"/>
        <end position="24"/>
    </location>
</feature>
<keyword evidence="3" id="KW-1185">Reference proteome</keyword>
<dbReference type="GeneTree" id="ENSGT00390000003093"/>
<reference evidence="2" key="3">
    <citation type="submission" date="2020-05" db="EMBL/GenBank/DDBJ databases">
        <title>Electrophorus electricus (electric eel) genome, fEleEle1, primary haplotype.</title>
        <authorList>
            <person name="Myers G."/>
            <person name="Meyer A."/>
            <person name="Fedrigo O."/>
            <person name="Formenti G."/>
            <person name="Rhie A."/>
            <person name="Tracey A."/>
            <person name="Sims Y."/>
            <person name="Jarvis E.D."/>
        </authorList>
    </citation>
    <scope>NUCLEOTIDE SEQUENCE [LARGE SCALE GENOMIC DNA]</scope>
</reference>
<reference evidence="2" key="5">
    <citation type="submission" date="2025-09" db="UniProtKB">
        <authorList>
            <consortium name="Ensembl"/>
        </authorList>
    </citation>
    <scope>IDENTIFICATION</scope>
</reference>
<dbReference type="KEGG" id="eee:113569994"/>
<evidence type="ECO:0000313" key="2">
    <source>
        <dbReference type="Ensembl" id="ENSEEEP00000013726.2"/>
    </source>
</evidence>
<evidence type="ECO:0000256" key="1">
    <source>
        <dbReference type="SAM" id="MobiDB-lite"/>
    </source>
</evidence>
<evidence type="ECO:0000313" key="3">
    <source>
        <dbReference type="Proteomes" id="UP000314983"/>
    </source>
</evidence>
<protein>
    <submittedName>
        <fullName evidence="2">Uncharacterized protein</fullName>
    </submittedName>
</protein>
<reference evidence="3" key="1">
    <citation type="journal article" date="2014" name="Science">
        <title>Nonhuman genetics. Genomic basis for the convergent evolution of electric organs.</title>
        <authorList>
            <person name="Gallant J.R."/>
            <person name="Traeger L.L."/>
            <person name="Volkening J.D."/>
            <person name="Moffett H."/>
            <person name="Chen P.H."/>
            <person name="Novina C.D."/>
            <person name="Phillips G.N.Jr."/>
            <person name="Anand R."/>
            <person name="Wells G.B."/>
            <person name="Pinch M."/>
            <person name="Guth R."/>
            <person name="Unguez G.A."/>
            <person name="Albert J.S."/>
            <person name="Zakon H.H."/>
            <person name="Samanta M.P."/>
            <person name="Sussman M.R."/>
        </authorList>
    </citation>
    <scope>NUCLEOTIDE SEQUENCE [LARGE SCALE GENOMIC DNA]</scope>
</reference>
<dbReference type="AlphaFoldDB" id="A0A4W4END1"/>
<dbReference type="PANTHER" id="PTHR36960">
    <property type="entry name" value="SI:DKEY-32E6.3"/>
    <property type="match status" value="1"/>
</dbReference>
<dbReference type="OMA" id="CEGAVSY"/>
<proteinExistence type="predicted"/>
<dbReference type="PANTHER" id="PTHR36960:SF1">
    <property type="entry name" value="SI:DKEY-32E6.3"/>
    <property type="match status" value="1"/>
</dbReference>
<dbReference type="Ensembl" id="ENSEEET00000013896.2">
    <property type="protein sequence ID" value="ENSEEEP00000013726.2"/>
    <property type="gene ID" value="ENSEEEG00000006843.2"/>
</dbReference>
<reference evidence="2" key="4">
    <citation type="submission" date="2025-08" db="UniProtKB">
        <authorList>
            <consortium name="Ensembl"/>
        </authorList>
    </citation>
    <scope>IDENTIFICATION</scope>
</reference>
<dbReference type="RefSeq" id="XP_026853954.2">
    <property type="nucleotide sequence ID" value="XM_026998153.2"/>
</dbReference>
<gene>
    <name evidence="2" type="primary">si:dkey-32e6.3</name>
</gene>
<reference evidence="3" key="2">
    <citation type="journal article" date="2017" name="Sci. Adv.">
        <title>A tail of two voltages: Proteomic comparison of the three electric organs of the electric eel.</title>
        <authorList>
            <person name="Traeger L.L."/>
            <person name="Sabat G."/>
            <person name="Barrett-Wilt G.A."/>
            <person name="Wells G.B."/>
            <person name="Sussman M.R."/>
        </authorList>
    </citation>
    <scope>NUCLEOTIDE SEQUENCE [LARGE SCALE GENOMIC DNA]</scope>
</reference>
<organism evidence="2 3">
    <name type="scientific">Electrophorus electricus</name>
    <name type="common">Electric eel</name>
    <name type="synonym">Gymnotus electricus</name>
    <dbReference type="NCBI Taxonomy" id="8005"/>
    <lineage>
        <taxon>Eukaryota</taxon>
        <taxon>Metazoa</taxon>
        <taxon>Chordata</taxon>
        <taxon>Craniata</taxon>
        <taxon>Vertebrata</taxon>
        <taxon>Euteleostomi</taxon>
        <taxon>Actinopterygii</taxon>
        <taxon>Neopterygii</taxon>
        <taxon>Teleostei</taxon>
        <taxon>Ostariophysi</taxon>
        <taxon>Gymnotiformes</taxon>
        <taxon>Gymnotoidei</taxon>
        <taxon>Gymnotidae</taxon>
        <taxon>Electrophorus</taxon>
    </lineage>
</organism>
<dbReference type="STRING" id="8005.ENSEEEP00000013726"/>
<dbReference type="Proteomes" id="UP000314983">
    <property type="component" value="Chromosome 24"/>
</dbReference>
<accession>A0A4W4END1</accession>
<name>A0A4W4END1_ELEEL</name>
<sequence>MSVSENSCEIPETESHSCRTHNNSNIAEHQSVSVPKLLSVRKRKVVIHFDLNNTILVSDAVTNQGTVAALEYFLSTVTWGRMAKGKWEWMCETPSLLPPCEGAVTYYSQFGRVAGFTTVGAGKRFRKALDEHLQLLRWPSHLPADKEFSVRGEDGKQYHWIIPSFFRLLQDLASQGVEFSIVFRTFGTDLSRVLTVLQRALEQGSHPIFPDLPALKLSVNKTPGRIRCSTKSVVLTRGEEHVSTRDGERTLYEYLSSLKGLGGFQDHFDWWARNTYSILGGKPLWVDPFDSTAQHIFIDDNIRQNDKDTIVHPMVFLGPNDSQTRTASTLELYDLCLIQNDLLRAISDPTYFTQRIQICMENYKKNLELTKGGRSLEKCVHLQVSTTE</sequence>